<protein>
    <submittedName>
        <fullName evidence="1">Uncharacterized protein</fullName>
    </submittedName>
</protein>
<proteinExistence type="predicted"/>
<dbReference type="EMBL" id="CAJHUC010000648">
    <property type="protein sequence ID" value="CAD7697366.1"/>
    <property type="molecule type" value="Genomic_DNA"/>
</dbReference>
<evidence type="ECO:0000313" key="1">
    <source>
        <dbReference type="EMBL" id="CAD7697366.1"/>
    </source>
</evidence>
<comment type="caution">
    <text evidence="1">The sequence shown here is derived from an EMBL/GenBank/DDBJ whole genome shotgun (WGS) entry which is preliminary data.</text>
</comment>
<gene>
    <name evidence="1" type="ORF">OSTQU699_LOCUS2727</name>
</gene>
<organism evidence="1 2">
    <name type="scientific">Ostreobium quekettii</name>
    <dbReference type="NCBI Taxonomy" id="121088"/>
    <lineage>
        <taxon>Eukaryota</taxon>
        <taxon>Viridiplantae</taxon>
        <taxon>Chlorophyta</taxon>
        <taxon>core chlorophytes</taxon>
        <taxon>Ulvophyceae</taxon>
        <taxon>TCBD clade</taxon>
        <taxon>Bryopsidales</taxon>
        <taxon>Ostreobineae</taxon>
        <taxon>Ostreobiaceae</taxon>
        <taxon>Ostreobium</taxon>
    </lineage>
</organism>
<dbReference type="Proteomes" id="UP000708148">
    <property type="component" value="Unassembled WGS sequence"/>
</dbReference>
<evidence type="ECO:0000313" key="2">
    <source>
        <dbReference type="Proteomes" id="UP000708148"/>
    </source>
</evidence>
<dbReference type="AlphaFoldDB" id="A0A8S1IR16"/>
<sequence>MRALRATMNWQRSWEVVIDVRGFWVGHDHGAEDTEKFALVCEPTCAFSQGSGTRVSMSNPSIPSALRPLGLGHRFIQRGHQFGHAPPRSQGQSLWKRIDGLAWAWFAGRPFACGRFLSNQKRRV</sequence>
<reference evidence="1" key="1">
    <citation type="submission" date="2020-12" db="EMBL/GenBank/DDBJ databases">
        <authorList>
            <person name="Iha C."/>
        </authorList>
    </citation>
    <scope>NUCLEOTIDE SEQUENCE</scope>
</reference>
<name>A0A8S1IR16_9CHLO</name>
<keyword evidence="2" id="KW-1185">Reference proteome</keyword>
<accession>A0A8S1IR16</accession>